<evidence type="ECO:0000256" key="14">
    <source>
        <dbReference type="SAM" id="Coils"/>
    </source>
</evidence>
<dbReference type="Pfam" id="PF01302">
    <property type="entry name" value="CAP_GLY"/>
    <property type="match status" value="1"/>
</dbReference>
<dbReference type="GO" id="GO:0051301">
    <property type="term" value="P:cell division"/>
    <property type="evidence" value="ECO:0007669"/>
    <property type="project" value="UniProtKB-KW"/>
</dbReference>
<dbReference type="GO" id="GO:0005814">
    <property type="term" value="C:centriole"/>
    <property type="evidence" value="ECO:0007669"/>
    <property type="project" value="UniProtKB-SubCell"/>
</dbReference>
<keyword evidence="9" id="KW-0498">Mitosis</keyword>
<dbReference type="CTD" id="1639"/>
<evidence type="ECO:0000313" key="19">
    <source>
        <dbReference type="RefSeq" id="XP_022080741.1"/>
    </source>
</evidence>
<evidence type="ECO:0000256" key="15">
    <source>
        <dbReference type="SAM" id="MobiDB-lite"/>
    </source>
</evidence>
<dbReference type="PANTHER" id="PTHR18916">
    <property type="entry name" value="DYNACTIN 1-RELATED MICROTUBULE-BINDING"/>
    <property type="match status" value="1"/>
</dbReference>
<evidence type="ECO:0000259" key="16">
    <source>
        <dbReference type="PROSITE" id="PS50245"/>
    </source>
</evidence>
<evidence type="ECO:0000256" key="6">
    <source>
        <dbReference type="ARBA" id="ARBA00022490"/>
    </source>
</evidence>
<feature type="compositionally biased region" description="Polar residues" evidence="15">
    <location>
        <begin position="75"/>
        <end position="89"/>
    </location>
</feature>
<feature type="region of interest" description="Disordered" evidence="15">
    <location>
        <begin position="1146"/>
        <end position="1166"/>
    </location>
</feature>
<dbReference type="SUPFAM" id="SSF74924">
    <property type="entry name" value="Cap-Gly domain"/>
    <property type="match status" value="1"/>
</dbReference>
<dbReference type="GO" id="GO:0007097">
    <property type="term" value="P:nuclear migration"/>
    <property type="evidence" value="ECO:0007669"/>
    <property type="project" value="TreeGrafter"/>
</dbReference>
<proteinExistence type="inferred from homology"/>
<dbReference type="SMART" id="SM01052">
    <property type="entry name" value="CAP_GLY"/>
    <property type="match status" value="1"/>
</dbReference>
<evidence type="ECO:0000256" key="12">
    <source>
        <dbReference type="ARBA" id="ARBA00023212"/>
    </source>
</evidence>
<dbReference type="KEGG" id="aplc:110973867"/>
<keyword evidence="10" id="KW-0243">Dynein</keyword>
<accession>A0A8B7XKS8</accession>
<dbReference type="InterPro" id="IPR036859">
    <property type="entry name" value="CAP-Gly_dom_sf"/>
</dbReference>
<name>A0A8B7XKS8_ACAPL</name>
<gene>
    <name evidence="18 19 20" type="primary">LOC110973867</name>
</gene>
<dbReference type="RefSeq" id="XP_022080742.1">
    <property type="nucleotide sequence ID" value="XM_022225050.1"/>
</dbReference>
<feature type="region of interest" description="Disordered" evidence="15">
    <location>
        <begin position="828"/>
        <end position="849"/>
    </location>
</feature>
<dbReference type="GO" id="GO:0000132">
    <property type="term" value="P:establishment of mitotic spindle orientation"/>
    <property type="evidence" value="ECO:0007669"/>
    <property type="project" value="TreeGrafter"/>
</dbReference>
<evidence type="ECO:0000256" key="7">
    <source>
        <dbReference type="ARBA" id="ARBA00022618"/>
    </source>
</evidence>
<feature type="compositionally biased region" description="Basic and acidic residues" evidence="15">
    <location>
        <begin position="140"/>
        <end position="150"/>
    </location>
</feature>
<evidence type="ECO:0000256" key="3">
    <source>
        <dbReference type="ARBA" id="ARBA00004544"/>
    </source>
</evidence>
<keyword evidence="12" id="KW-0206">Cytoskeleton</keyword>
<evidence type="ECO:0000256" key="4">
    <source>
        <dbReference type="ARBA" id="ARBA00011010"/>
    </source>
</evidence>
<evidence type="ECO:0000256" key="11">
    <source>
        <dbReference type="ARBA" id="ARBA00023054"/>
    </source>
</evidence>
<keyword evidence="8" id="KW-0493">Microtubule</keyword>
<evidence type="ECO:0000256" key="5">
    <source>
        <dbReference type="ARBA" id="ARBA00016574"/>
    </source>
</evidence>
<protein>
    <recommendedName>
        <fullName evidence="5">Dynactin subunit 1</fullName>
    </recommendedName>
</protein>
<evidence type="ECO:0000313" key="18">
    <source>
        <dbReference type="RefSeq" id="XP_022080740.1"/>
    </source>
</evidence>
<reference evidence="18 19" key="1">
    <citation type="submission" date="2025-04" db="UniProtKB">
        <authorList>
            <consortium name="RefSeq"/>
        </authorList>
    </citation>
    <scope>IDENTIFICATION</scope>
</reference>
<dbReference type="InterPro" id="IPR022157">
    <property type="entry name" value="Dynactin"/>
</dbReference>
<dbReference type="Proteomes" id="UP000694845">
    <property type="component" value="Unplaced"/>
</dbReference>
<keyword evidence="6" id="KW-0963">Cytoplasm</keyword>
<dbReference type="GeneID" id="110973867"/>
<dbReference type="OMA" id="LFEMEPV"/>
<dbReference type="Gene3D" id="2.30.30.190">
    <property type="entry name" value="CAP Gly-rich-like domain"/>
    <property type="match status" value="1"/>
</dbReference>
<evidence type="ECO:0000313" key="17">
    <source>
        <dbReference type="Proteomes" id="UP000694845"/>
    </source>
</evidence>
<keyword evidence="7" id="KW-0132">Cell division</keyword>
<dbReference type="OrthoDB" id="2130750at2759"/>
<dbReference type="GO" id="GO:0005874">
    <property type="term" value="C:microtubule"/>
    <property type="evidence" value="ECO:0007669"/>
    <property type="project" value="UniProtKB-KW"/>
</dbReference>
<evidence type="ECO:0000313" key="20">
    <source>
        <dbReference type="RefSeq" id="XP_022080742.1"/>
    </source>
</evidence>
<keyword evidence="11 14" id="KW-0175">Coiled coil</keyword>
<evidence type="ECO:0000256" key="2">
    <source>
        <dbReference type="ARBA" id="ARBA00004186"/>
    </source>
</evidence>
<dbReference type="GO" id="GO:0030424">
    <property type="term" value="C:axon"/>
    <property type="evidence" value="ECO:0007669"/>
    <property type="project" value="TreeGrafter"/>
</dbReference>
<feature type="coiled-coil region" evidence="14">
    <location>
        <begin position="982"/>
        <end position="1034"/>
    </location>
</feature>
<feature type="compositionally biased region" description="Polar residues" evidence="15">
    <location>
        <begin position="111"/>
        <end position="121"/>
    </location>
</feature>
<feature type="region of interest" description="Disordered" evidence="15">
    <location>
        <begin position="75"/>
        <end position="189"/>
    </location>
</feature>
<dbReference type="InterPro" id="IPR000938">
    <property type="entry name" value="CAP-Gly_domain"/>
</dbReference>
<dbReference type="Pfam" id="PF12455">
    <property type="entry name" value="Dynactin"/>
    <property type="match status" value="1"/>
</dbReference>
<feature type="compositionally biased region" description="Basic and acidic residues" evidence="15">
    <location>
        <begin position="833"/>
        <end position="848"/>
    </location>
</feature>
<dbReference type="GO" id="GO:0000776">
    <property type="term" value="C:kinetochore"/>
    <property type="evidence" value="ECO:0007669"/>
    <property type="project" value="TreeGrafter"/>
</dbReference>
<dbReference type="PANTHER" id="PTHR18916:SF6">
    <property type="entry name" value="DYNACTIN SUBUNIT 1"/>
    <property type="match status" value="1"/>
</dbReference>
<evidence type="ECO:0000256" key="8">
    <source>
        <dbReference type="ARBA" id="ARBA00022701"/>
    </source>
</evidence>
<evidence type="ECO:0000256" key="9">
    <source>
        <dbReference type="ARBA" id="ARBA00022776"/>
    </source>
</evidence>
<keyword evidence="13" id="KW-0131">Cell cycle</keyword>
<evidence type="ECO:0000256" key="13">
    <source>
        <dbReference type="ARBA" id="ARBA00023306"/>
    </source>
</evidence>
<feature type="coiled-coil region" evidence="14">
    <location>
        <begin position="1222"/>
        <end position="1249"/>
    </location>
</feature>
<dbReference type="RefSeq" id="XP_022080741.1">
    <property type="nucleotide sequence ID" value="XM_022225049.1"/>
</dbReference>
<dbReference type="GO" id="GO:0030286">
    <property type="term" value="C:dynein complex"/>
    <property type="evidence" value="ECO:0007669"/>
    <property type="project" value="UniProtKB-KW"/>
</dbReference>
<evidence type="ECO:0000256" key="10">
    <source>
        <dbReference type="ARBA" id="ARBA00023017"/>
    </source>
</evidence>
<dbReference type="GO" id="GO:0000922">
    <property type="term" value="C:spindle pole"/>
    <property type="evidence" value="ECO:0007669"/>
    <property type="project" value="TreeGrafter"/>
</dbReference>
<feature type="domain" description="CAP-Gly" evidence="16">
    <location>
        <begin position="27"/>
        <end position="69"/>
    </location>
</feature>
<dbReference type="RefSeq" id="XP_022080740.1">
    <property type="nucleotide sequence ID" value="XM_022225048.1"/>
</dbReference>
<comment type="subcellular location">
    <subcellularLocation>
        <location evidence="3">Cytoplasm</location>
        <location evidence="3">Cell cortex</location>
    </subcellularLocation>
    <subcellularLocation>
        <location evidence="1">Cytoplasm</location>
        <location evidence="1">Cytoskeleton</location>
        <location evidence="1">Microtubule organizing center</location>
        <location evidence="1">Centrosome</location>
        <location evidence="1">Centriole</location>
    </subcellularLocation>
    <subcellularLocation>
        <location evidence="2">Cytoplasm</location>
        <location evidence="2">Cytoskeleton</location>
        <location evidence="2">Spindle</location>
    </subcellularLocation>
</comment>
<feature type="compositionally biased region" description="Low complexity" evidence="15">
    <location>
        <begin position="1152"/>
        <end position="1162"/>
    </location>
</feature>
<organism evidence="17 19">
    <name type="scientific">Acanthaster planci</name>
    <name type="common">Crown-of-thorns starfish</name>
    <dbReference type="NCBI Taxonomy" id="133434"/>
    <lineage>
        <taxon>Eukaryota</taxon>
        <taxon>Metazoa</taxon>
        <taxon>Echinodermata</taxon>
        <taxon>Eleutherozoa</taxon>
        <taxon>Asterozoa</taxon>
        <taxon>Asteroidea</taxon>
        <taxon>Valvatacea</taxon>
        <taxon>Valvatida</taxon>
        <taxon>Acanthasteridae</taxon>
        <taxon>Acanthaster</taxon>
    </lineage>
</organism>
<keyword evidence="17" id="KW-1185">Reference proteome</keyword>
<dbReference type="PROSITE" id="PS50245">
    <property type="entry name" value="CAP_GLY_2"/>
    <property type="match status" value="1"/>
</dbReference>
<sequence>MAEKPVKTGSKVEIIGKGLHGKVAFVGVTAFASGKWIGVVLDEPKGKNNGIVQGKKYFSCPDNHGIFVRQSQITVEESPPGSGTASPGTASPAPTGIPKADKLSPSGKKQPASTSIKSSESPAEKSLSVRRIAKYSPARRSTEGLSRSRVESPITDAPSTPSSRLPQPPTAGRPAISGGDAQSSEQVGSLKLEVQDLKEKLETLRIKRAEDKMKLKEAEKMKIQLAQLAEFKAKMIEAKNDLERQLQEAKKEAREATEARERYQEEMSEVAETIEMATLDKEMAEEKCDSLQAEVDTLKEKVEELTLDLELLRGEIEQGGTDGASANYQLKQMEQQNARLKEALVKLRDLSNAEKHEHQKALKDKDKIVAELKETKAQKESANKALKDAENQIIELKEQVDAALGAEGMVETLTDRNLELEEQLQDLQTTVADLESLNEMNEELQENARETELELREEADMQRSKVAEYQRRIEAMKEAASDSQETIAKFRQLTASLQEKNRDLISQQQSAAVSQDAAADMPTFDFKAKFLETKVQAKAVEVDLYKLRIDQANQHIDYLCSFMPDQFLRRGGDHDCVQVLLLISRMLAKSDLLVNQLKERAEIPETMNREEVLRNNKGEQLAFTNFLIFTMSQLQAILTKYQIALTNCNVALLCKIGTLYPEMSPHETALDYLIDLFRKDQLDETTSLESLMKAIGFFTHLYNVHLSQENVDQTLLMADSVRLVSSATDIVGLEIKKLRVLMQAMQETSDFSILLKDLEGTNADLKTFARMIRRRLPQVEGSDGPTPGPQALVYGGDVQSSLTECCEHLITLVAGLRDLGQGAMKVAGSLADASDKEKRKKQGGKEDAEGIPVARLEEIAERASDLAYGKQDKGPYQSFRESLVRAMVIMSKISQAVQEGEYDSNVPMDKIQPPIARRAIKVKSEICDSEGLGHKLELKDSEIKDLKRQLKLKQEEVSANAVRLGLVEKKLENASRDGEDKVGKVERELAQQHDLLKKKEREFEDTLDHMQSDIDALEREKLELKQRLTQVSKKALFESLTSKTAPSGIAAVVAGAAGGNQGGTSPTSPTGGGVPLGSQVVIKDSPMLVQQIESLKHALCKVKGENVRLKSAEMKRIMDTLPPLHVPKKPTGLASPTGFVALVPSTEEPSEAAPADGGTAAAPKPPVASVDAQMDVTLLARRTRKLLQELHHLSASPKVVDITQRKPGMVPAIDKAMPIHQLVDRMANMQQLKTSIAQLQNEMQALLSSQRPGAQAKTDFSVFPSADFSKVQTEKTGAPRVGKLSIPVSGDQQPCSYSVSLQQSQLRRVHAQLMA</sequence>
<comment type="similarity">
    <text evidence="4">Belongs to the dynactin 150 kDa subunit family.</text>
</comment>
<evidence type="ECO:0000256" key="1">
    <source>
        <dbReference type="ARBA" id="ARBA00004114"/>
    </source>
</evidence>